<proteinExistence type="predicted"/>
<evidence type="ECO:0000256" key="7">
    <source>
        <dbReference type="ARBA" id="ARBA00023251"/>
    </source>
</evidence>
<keyword evidence="6 8" id="KW-0472">Membrane</keyword>
<feature type="domain" description="Major facilitator superfamily (MFS) profile" evidence="9">
    <location>
        <begin position="8"/>
        <end position="449"/>
    </location>
</feature>
<dbReference type="PROSITE" id="PS50850">
    <property type="entry name" value="MFS"/>
    <property type="match status" value="1"/>
</dbReference>
<keyword evidence="7" id="KW-0046">Antibiotic resistance</keyword>
<dbReference type="Proteomes" id="UP001603013">
    <property type="component" value="Unassembled WGS sequence"/>
</dbReference>
<evidence type="ECO:0000256" key="5">
    <source>
        <dbReference type="ARBA" id="ARBA00022989"/>
    </source>
</evidence>
<keyword evidence="11" id="KW-1185">Reference proteome</keyword>
<feature type="transmembrane region" description="Helical" evidence="8">
    <location>
        <begin position="45"/>
        <end position="63"/>
    </location>
</feature>
<feature type="transmembrane region" description="Helical" evidence="8">
    <location>
        <begin position="162"/>
        <end position="182"/>
    </location>
</feature>
<feature type="transmembrane region" description="Helical" evidence="8">
    <location>
        <begin position="264"/>
        <end position="288"/>
    </location>
</feature>
<gene>
    <name evidence="10" type="ORF">ACF05T_11975</name>
</gene>
<dbReference type="Gene3D" id="1.20.1720.10">
    <property type="entry name" value="Multidrug resistance protein D"/>
    <property type="match status" value="1"/>
</dbReference>
<name>A0ABW6YAG4_9ACTN</name>
<evidence type="ECO:0000256" key="3">
    <source>
        <dbReference type="ARBA" id="ARBA00022475"/>
    </source>
</evidence>
<comment type="caution">
    <text evidence="10">The sequence shown here is derived from an EMBL/GenBank/DDBJ whole genome shotgun (WGS) entry which is preliminary data.</text>
</comment>
<feature type="transmembrane region" description="Helical" evidence="8">
    <location>
        <begin position="329"/>
        <end position="347"/>
    </location>
</feature>
<dbReference type="RefSeq" id="WP_391934191.1">
    <property type="nucleotide sequence ID" value="NZ_JBIBSM010000005.1"/>
</dbReference>
<evidence type="ECO:0000256" key="4">
    <source>
        <dbReference type="ARBA" id="ARBA00022692"/>
    </source>
</evidence>
<feature type="transmembrane region" description="Helical" evidence="8">
    <location>
        <begin position="75"/>
        <end position="93"/>
    </location>
</feature>
<feature type="transmembrane region" description="Helical" evidence="8">
    <location>
        <begin position="421"/>
        <end position="442"/>
    </location>
</feature>
<evidence type="ECO:0000313" key="10">
    <source>
        <dbReference type="EMBL" id="MFF8276808.1"/>
    </source>
</evidence>
<feature type="transmembrane region" description="Helical" evidence="8">
    <location>
        <begin position="223"/>
        <end position="244"/>
    </location>
</feature>
<dbReference type="Pfam" id="PF07690">
    <property type="entry name" value="MFS_1"/>
    <property type="match status" value="1"/>
</dbReference>
<evidence type="ECO:0000256" key="6">
    <source>
        <dbReference type="ARBA" id="ARBA00023136"/>
    </source>
</evidence>
<dbReference type="InterPro" id="IPR005829">
    <property type="entry name" value="Sugar_transporter_CS"/>
</dbReference>
<evidence type="ECO:0000256" key="8">
    <source>
        <dbReference type="SAM" id="Phobius"/>
    </source>
</evidence>
<keyword evidence="5 8" id="KW-1133">Transmembrane helix</keyword>
<sequence>MSVRAWSLLLVLCGTIFLEGIDVAMLAVAVPSIRSDLDLSTGAAAWVMSAYVLGYAGFTLLGGRAADLLGRRRMFLGWLTVFLVFSGLGGFANDGWTLILARFMTGVAAAFMTPAAMSIITTSYAEGPQRNQALLVFAGTAAGGFSLGLVIGGLLTQLGWRWVFFAPVLLAAAILLAALRLIPKEARPARTPGGFDLGGALTAAGAMLLLAFAIVRLEHGLDGWAVTVLALVAGLVLTGVFVAVERRTATPLVRLGLLRKASTVRADLGALLFVGSFFGFQFVATLYLQELRGWSSLETALALVVMGVDAVLAPTLTPRLVARFGNGRVILGGFVLAVVSYALFLPVGPDWSYAAMFPALLLTGLAFALAYGPLTIVATDGVAEEEQGLASGLLTTATQFGSAVGISVVTAVYGISGGGLGGFRAALVVPVVMVALGALVTATGLRRSKRSRAEVAGAGAGSGIRGDAAASEVTVS</sequence>
<comment type="subcellular location">
    <subcellularLocation>
        <location evidence="1">Cell membrane</location>
        <topology evidence="1">Multi-pass membrane protein</topology>
    </subcellularLocation>
</comment>
<evidence type="ECO:0000256" key="1">
    <source>
        <dbReference type="ARBA" id="ARBA00004651"/>
    </source>
</evidence>
<evidence type="ECO:0000259" key="9">
    <source>
        <dbReference type="PROSITE" id="PS50850"/>
    </source>
</evidence>
<evidence type="ECO:0000256" key="2">
    <source>
        <dbReference type="ARBA" id="ARBA00022448"/>
    </source>
</evidence>
<dbReference type="PANTHER" id="PTHR42718">
    <property type="entry name" value="MAJOR FACILITATOR SUPERFAMILY MULTIDRUG TRANSPORTER MFSC"/>
    <property type="match status" value="1"/>
</dbReference>
<feature type="transmembrane region" description="Helical" evidence="8">
    <location>
        <begin position="300"/>
        <end position="317"/>
    </location>
</feature>
<organism evidence="10 11">
    <name type="scientific">Streptomyces lateritius</name>
    <dbReference type="NCBI Taxonomy" id="67313"/>
    <lineage>
        <taxon>Bacteria</taxon>
        <taxon>Bacillati</taxon>
        <taxon>Actinomycetota</taxon>
        <taxon>Actinomycetes</taxon>
        <taxon>Kitasatosporales</taxon>
        <taxon>Streptomycetaceae</taxon>
        <taxon>Streptomyces</taxon>
    </lineage>
</organism>
<keyword evidence="3" id="KW-1003">Cell membrane</keyword>
<protein>
    <submittedName>
        <fullName evidence="10">MFS transporter</fullName>
    </submittedName>
</protein>
<dbReference type="PROSITE" id="PS00216">
    <property type="entry name" value="SUGAR_TRANSPORT_1"/>
    <property type="match status" value="1"/>
</dbReference>
<dbReference type="CDD" id="cd17321">
    <property type="entry name" value="MFS_MMR_MDR_like"/>
    <property type="match status" value="1"/>
</dbReference>
<keyword evidence="2" id="KW-0813">Transport</keyword>
<dbReference type="PANTHER" id="PTHR42718:SF46">
    <property type="entry name" value="BLR6921 PROTEIN"/>
    <property type="match status" value="1"/>
</dbReference>
<dbReference type="InterPro" id="IPR036259">
    <property type="entry name" value="MFS_trans_sf"/>
</dbReference>
<dbReference type="InterPro" id="IPR020846">
    <property type="entry name" value="MFS_dom"/>
</dbReference>
<feature type="transmembrane region" description="Helical" evidence="8">
    <location>
        <begin position="133"/>
        <end position="156"/>
    </location>
</feature>
<dbReference type="InterPro" id="IPR011701">
    <property type="entry name" value="MFS"/>
</dbReference>
<feature type="transmembrane region" description="Helical" evidence="8">
    <location>
        <begin position="389"/>
        <end position="415"/>
    </location>
</feature>
<keyword evidence="4 8" id="KW-0812">Transmembrane</keyword>
<dbReference type="EMBL" id="JBIBSM010000005">
    <property type="protein sequence ID" value="MFF8276808.1"/>
    <property type="molecule type" value="Genomic_DNA"/>
</dbReference>
<feature type="transmembrane region" description="Helical" evidence="8">
    <location>
        <begin position="194"/>
        <end position="217"/>
    </location>
</feature>
<feature type="transmembrane region" description="Helical" evidence="8">
    <location>
        <begin position="353"/>
        <end position="377"/>
    </location>
</feature>
<evidence type="ECO:0000313" key="11">
    <source>
        <dbReference type="Proteomes" id="UP001603013"/>
    </source>
</evidence>
<dbReference type="Gene3D" id="1.20.1250.20">
    <property type="entry name" value="MFS general substrate transporter like domains"/>
    <property type="match status" value="1"/>
</dbReference>
<accession>A0ABW6YAG4</accession>
<reference evidence="10 11" key="1">
    <citation type="submission" date="2024-10" db="EMBL/GenBank/DDBJ databases">
        <title>The Natural Products Discovery Center: Release of the First 8490 Sequenced Strains for Exploring Actinobacteria Biosynthetic Diversity.</title>
        <authorList>
            <person name="Kalkreuter E."/>
            <person name="Kautsar S.A."/>
            <person name="Yang D."/>
            <person name="Bader C.D."/>
            <person name="Teijaro C.N."/>
            <person name="Fluegel L."/>
            <person name="Davis C.M."/>
            <person name="Simpson J.R."/>
            <person name="Lauterbach L."/>
            <person name="Steele A.D."/>
            <person name="Gui C."/>
            <person name="Meng S."/>
            <person name="Li G."/>
            <person name="Viehrig K."/>
            <person name="Ye F."/>
            <person name="Su P."/>
            <person name="Kiefer A.F."/>
            <person name="Nichols A."/>
            <person name="Cepeda A.J."/>
            <person name="Yan W."/>
            <person name="Fan B."/>
            <person name="Jiang Y."/>
            <person name="Adhikari A."/>
            <person name="Zheng C.-J."/>
            <person name="Schuster L."/>
            <person name="Cowan T.M."/>
            <person name="Smanski M.J."/>
            <person name="Chevrette M.G."/>
            <person name="De Carvalho L.P.S."/>
            <person name="Shen B."/>
        </authorList>
    </citation>
    <scope>NUCLEOTIDE SEQUENCE [LARGE SCALE GENOMIC DNA]</scope>
    <source>
        <strain evidence="10 11">NPDC015755</strain>
    </source>
</reference>
<feature type="transmembrane region" description="Helical" evidence="8">
    <location>
        <begin position="99"/>
        <end position="121"/>
    </location>
</feature>
<dbReference type="SUPFAM" id="SSF103473">
    <property type="entry name" value="MFS general substrate transporter"/>
    <property type="match status" value="1"/>
</dbReference>